<evidence type="ECO:0000256" key="5">
    <source>
        <dbReference type="PROSITE-ProRule" id="PRU10141"/>
    </source>
</evidence>
<dbReference type="EMBL" id="BMUE01000008">
    <property type="protein sequence ID" value="GGW60163.1"/>
    <property type="molecule type" value="Genomic_DNA"/>
</dbReference>
<keyword evidence="1" id="KW-0808">Transferase</keyword>
<organism evidence="8 9">
    <name type="scientific">Streptomyces lucensis JCM 4490</name>
    <dbReference type="NCBI Taxonomy" id="1306176"/>
    <lineage>
        <taxon>Bacteria</taxon>
        <taxon>Bacillati</taxon>
        <taxon>Actinomycetota</taxon>
        <taxon>Actinomycetes</taxon>
        <taxon>Kitasatosporales</taxon>
        <taxon>Streptomycetaceae</taxon>
        <taxon>Streptomyces</taxon>
    </lineage>
</organism>
<evidence type="ECO:0000313" key="9">
    <source>
        <dbReference type="Proteomes" id="UP000620224"/>
    </source>
</evidence>
<comment type="caution">
    <text evidence="8">The sequence shown here is derived from an EMBL/GenBank/DDBJ whole genome shotgun (WGS) entry which is preliminary data.</text>
</comment>
<proteinExistence type="predicted"/>
<dbReference type="GO" id="GO:0004674">
    <property type="term" value="F:protein serine/threonine kinase activity"/>
    <property type="evidence" value="ECO:0007669"/>
    <property type="project" value="TreeGrafter"/>
</dbReference>
<feature type="compositionally biased region" description="Pro residues" evidence="6">
    <location>
        <begin position="349"/>
        <end position="362"/>
    </location>
</feature>
<dbReference type="PROSITE" id="PS50011">
    <property type="entry name" value="PROTEIN_KINASE_DOM"/>
    <property type="match status" value="1"/>
</dbReference>
<reference evidence="8" key="1">
    <citation type="journal article" date="2014" name="Int. J. Syst. Evol. Microbiol.">
        <title>Complete genome sequence of Corynebacterium casei LMG S-19264T (=DSM 44701T), isolated from a smear-ripened cheese.</title>
        <authorList>
            <consortium name="US DOE Joint Genome Institute (JGI-PGF)"/>
            <person name="Walter F."/>
            <person name="Albersmeier A."/>
            <person name="Kalinowski J."/>
            <person name="Ruckert C."/>
        </authorList>
    </citation>
    <scope>NUCLEOTIDE SEQUENCE</scope>
    <source>
        <strain evidence="8">JCM 4490</strain>
    </source>
</reference>
<feature type="region of interest" description="Disordered" evidence="6">
    <location>
        <begin position="345"/>
        <end position="397"/>
    </location>
</feature>
<evidence type="ECO:0000256" key="6">
    <source>
        <dbReference type="SAM" id="MobiDB-lite"/>
    </source>
</evidence>
<dbReference type="InterPro" id="IPR008271">
    <property type="entry name" value="Ser/Thr_kinase_AS"/>
</dbReference>
<feature type="region of interest" description="Disordered" evidence="6">
    <location>
        <begin position="424"/>
        <end position="455"/>
    </location>
</feature>
<feature type="domain" description="Protein kinase" evidence="7">
    <location>
        <begin position="48"/>
        <end position="301"/>
    </location>
</feature>
<protein>
    <recommendedName>
        <fullName evidence="7">Protein kinase domain-containing protein</fullName>
    </recommendedName>
</protein>
<dbReference type="CDD" id="cd14014">
    <property type="entry name" value="STKc_PknB_like"/>
    <property type="match status" value="1"/>
</dbReference>
<dbReference type="AlphaFoldDB" id="A0A918MST9"/>
<dbReference type="SMART" id="SM00220">
    <property type="entry name" value="S_TKc"/>
    <property type="match status" value="1"/>
</dbReference>
<feature type="binding site" evidence="5">
    <location>
        <position position="76"/>
    </location>
    <ligand>
        <name>ATP</name>
        <dbReference type="ChEBI" id="CHEBI:30616"/>
    </ligand>
</feature>
<dbReference type="Gene3D" id="3.30.200.20">
    <property type="entry name" value="Phosphorylase Kinase, domain 1"/>
    <property type="match status" value="1"/>
</dbReference>
<feature type="compositionally biased region" description="Gly residues" evidence="6">
    <location>
        <begin position="430"/>
        <end position="441"/>
    </location>
</feature>
<dbReference type="InterPro" id="IPR011009">
    <property type="entry name" value="Kinase-like_dom_sf"/>
</dbReference>
<dbReference type="GO" id="GO:0005524">
    <property type="term" value="F:ATP binding"/>
    <property type="evidence" value="ECO:0007669"/>
    <property type="project" value="UniProtKB-UniRule"/>
</dbReference>
<feature type="region of interest" description="Disordered" evidence="6">
    <location>
        <begin position="1"/>
        <end position="23"/>
    </location>
</feature>
<reference evidence="8" key="2">
    <citation type="submission" date="2020-09" db="EMBL/GenBank/DDBJ databases">
        <authorList>
            <person name="Sun Q."/>
            <person name="Ohkuma M."/>
        </authorList>
    </citation>
    <scope>NUCLEOTIDE SEQUENCE</scope>
    <source>
        <strain evidence="8">JCM 4490</strain>
    </source>
</reference>
<dbReference type="Gene3D" id="1.10.510.10">
    <property type="entry name" value="Transferase(Phosphotransferase) domain 1"/>
    <property type="match status" value="1"/>
</dbReference>
<dbReference type="PROSITE" id="PS00107">
    <property type="entry name" value="PROTEIN_KINASE_ATP"/>
    <property type="match status" value="1"/>
</dbReference>
<evidence type="ECO:0000256" key="2">
    <source>
        <dbReference type="ARBA" id="ARBA00022741"/>
    </source>
</evidence>
<sequence>MPAGGAPAYSAGRPSGPRSVIVPEARRGDWGGHVEPLQATDPVAVGGYPLLARLGAGGMGQVYLSRTPAGRPLALKTVRADLAAAPDFEPRFTREIRNSDRVRSPFTVSVVDHSPPGHRPQWLATEYVAAPSLAEWVTVHGPLPPPMVRALAGELAAALAAVHACSLAHRDVKPSNILLGRERPMLIDFGIARAADDSRLTHSGGVIGSPGYLAPEQISHGVVTEAGDVFSFACVVVFAAAGRSPFQHPGEDVSAASLLYRIVHEQPHVEGVPPELLTVVTRCLAKEREQRPTGKELTELLTRRPAPDWSRALPAGLGHELAARQADVSRLVAALPVPAAPAALTDIAGPPPTAGPVPPPSAHRPSGAFGPPPPLGASTTAPDDPPGGGTDSAPSSAREPRILWTAVAVVPVVALVIALLHPFGSDREGGGAGTGAEGGGRSPASSSPASSSPAAATLPVKWAGVWAGRGPGNPRADGRLAPRTTAFEVTLTLHPAAVGELAGKQVSNVTEAGTGREVGCTEALELRGVRGTTATFEAVTSHPTDRAATLLTCEKGHVYVVKLTDGDTLSLGEEGAQSAGAPSLLRRAETTG</sequence>
<dbReference type="PANTHER" id="PTHR43289">
    <property type="entry name" value="MITOGEN-ACTIVATED PROTEIN KINASE KINASE KINASE 20-RELATED"/>
    <property type="match status" value="1"/>
</dbReference>
<evidence type="ECO:0000256" key="4">
    <source>
        <dbReference type="ARBA" id="ARBA00022840"/>
    </source>
</evidence>
<keyword evidence="9" id="KW-1185">Reference proteome</keyword>
<dbReference type="InterPro" id="IPR017441">
    <property type="entry name" value="Protein_kinase_ATP_BS"/>
</dbReference>
<name>A0A918MST9_9ACTN</name>
<keyword evidence="3" id="KW-0418">Kinase</keyword>
<evidence type="ECO:0000256" key="3">
    <source>
        <dbReference type="ARBA" id="ARBA00022777"/>
    </source>
</evidence>
<dbReference type="Proteomes" id="UP000620224">
    <property type="component" value="Unassembled WGS sequence"/>
</dbReference>
<keyword evidence="4 5" id="KW-0067">ATP-binding</keyword>
<feature type="compositionally biased region" description="Low complexity" evidence="6">
    <location>
        <begin position="442"/>
        <end position="455"/>
    </location>
</feature>
<accession>A0A918MST9</accession>
<dbReference type="PROSITE" id="PS00108">
    <property type="entry name" value="PROTEIN_KINASE_ST"/>
    <property type="match status" value="1"/>
</dbReference>
<dbReference type="PANTHER" id="PTHR43289:SF34">
    <property type="entry name" value="SERINE_THREONINE-PROTEIN KINASE YBDM-RELATED"/>
    <property type="match status" value="1"/>
</dbReference>
<evidence type="ECO:0000313" key="8">
    <source>
        <dbReference type="EMBL" id="GGW60163.1"/>
    </source>
</evidence>
<feature type="region of interest" description="Disordered" evidence="6">
    <location>
        <begin position="573"/>
        <end position="592"/>
    </location>
</feature>
<evidence type="ECO:0000256" key="1">
    <source>
        <dbReference type="ARBA" id="ARBA00022679"/>
    </source>
</evidence>
<dbReference type="InterPro" id="IPR000719">
    <property type="entry name" value="Prot_kinase_dom"/>
</dbReference>
<keyword evidence="2 5" id="KW-0547">Nucleotide-binding</keyword>
<dbReference type="Pfam" id="PF00069">
    <property type="entry name" value="Pkinase"/>
    <property type="match status" value="1"/>
</dbReference>
<evidence type="ECO:0000259" key="7">
    <source>
        <dbReference type="PROSITE" id="PS50011"/>
    </source>
</evidence>
<gene>
    <name evidence="8" type="ORF">GCM10010503_41780</name>
</gene>
<dbReference type="SUPFAM" id="SSF56112">
    <property type="entry name" value="Protein kinase-like (PK-like)"/>
    <property type="match status" value="1"/>
</dbReference>